<dbReference type="EMBL" id="JAVREJ010000026">
    <property type="protein sequence ID" value="MDT0353109.1"/>
    <property type="molecule type" value="Genomic_DNA"/>
</dbReference>
<evidence type="ECO:0000313" key="1">
    <source>
        <dbReference type="EMBL" id="MDT0353109.1"/>
    </source>
</evidence>
<comment type="caution">
    <text evidence="1">The sequence shown here is derived from an EMBL/GenBank/DDBJ whole genome shotgun (WGS) entry which is preliminary data.</text>
</comment>
<sequence length="60" mass="6442">MAATIQPPGVMTVARVEDALGTLMIIRVVSPTTRRLAPGPLTNRRASRASCYTCTSWPTP</sequence>
<gene>
    <name evidence="1" type="ORF">RM445_26710</name>
</gene>
<organism evidence="1 2">
    <name type="scientific">Pseudonocardia charpentierae</name>
    <dbReference type="NCBI Taxonomy" id="3075545"/>
    <lineage>
        <taxon>Bacteria</taxon>
        <taxon>Bacillati</taxon>
        <taxon>Actinomycetota</taxon>
        <taxon>Actinomycetes</taxon>
        <taxon>Pseudonocardiales</taxon>
        <taxon>Pseudonocardiaceae</taxon>
        <taxon>Pseudonocardia</taxon>
    </lineage>
</organism>
<dbReference type="Proteomes" id="UP001183202">
    <property type="component" value="Unassembled WGS sequence"/>
</dbReference>
<protein>
    <submittedName>
        <fullName evidence="1">Uncharacterized protein</fullName>
    </submittedName>
</protein>
<reference evidence="2" key="1">
    <citation type="submission" date="2023-07" db="EMBL/GenBank/DDBJ databases">
        <title>30 novel species of actinomycetes from the DSMZ collection.</title>
        <authorList>
            <person name="Nouioui I."/>
        </authorList>
    </citation>
    <scope>NUCLEOTIDE SEQUENCE [LARGE SCALE GENOMIC DNA]</scope>
    <source>
        <strain evidence="2">DSM 45834</strain>
    </source>
</reference>
<dbReference type="RefSeq" id="WP_311559622.1">
    <property type="nucleotide sequence ID" value="NZ_JAVREJ010000026.1"/>
</dbReference>
<accession>A0ABU2NKH9</accession>
<keyword evidence="2" id="KW-1185">Reference proteome</keyword>
<evidence type="ECO:0000313" key="2">
    <source>
        <dbReference type="Proteomes" id="UP001183202"/>
    </source>
</evidence>
<proteinExistence type="predicted"/>
<name>A0ABU2NKH9_9PSEU</name>